<proteinExistence type="predicted"/>
<keyword evidence="2" id="KW-1185">Reference proteome</keyword>
<name>A0ABQ4Z7C4_9ASTR</name>
<dbReference type="EMBL" id="BQNB010011097">
    <property type="protein sequence ID" value="GJS86079.1"/>
    <property type="molecule type" value="Genomic_DNA"/>
</dbReference>
<gene>
    <name evidence="1" type="ORF">Tco_0752620</name>
</gene>
<evidence type="ECO:0000313" key="1">
    <source>
        <dbReference type="EMBL" id="GJS86079.1"/>
    </source>
</evidence>
<comment type="caution">
    <text evidence="1">The sequence shown here is derived from an EMBL/GenBank/DDBJ whole genome shotgun (WGS) entry which is preliminary data.</text>
</comment>
<evidence type="ECO:0000313" key="2">
    <source>
        <dbReference type="Proteomes" id="UP001151760"/>
    </source>
</evidence>
<dbReference type="Proteomes" id="UP001151760">
    <property type="component" value="Unassembled WGS sequence"/>
</dbReference>
<organism evidence="1 2">
    <name type="scientific">Tanacetum coccineum</name>
    <dbReference type="NCBI Taxonomy" id="301880"/>
    <lineage>
        <taxon>Eukaryota</taxon>
        <taxon>Viridiplantae</taxon>
        <taxon>Streptophyta</taxon>
        <taxon>Embryophyta</taxon>
        <taxon>Tracheophyta</taxon>
        <taxon>Spermatophyta</taxon>
        <taxon>Magnoliopsida</taxon>
        <taxon>eudicotyledons</taxon>
        <taxon>Gunneridae</taxon>
        <taxon>Pentapetalae</taxon>
        <taxon>asterids</taxon>
        <taxon>campanulids</taxon>
        <taxon>Asterales</taxon>
        <taxon>Asteraceae</taxon>
        <taxon>Asteroideae</taxon>
        <taxon>Anthemideae</taxon>
        <taxon>Anthemidinae</taxon>
        <taxon>Tanacetum</taxon>
    </lineage>
</organism>
<sequence>MSRVLFNRITKKQWEQHEEAAVSYANLKTSVDQCYDENIAHRDPNDKLVEASMSSLGRSRHYIHDLLQRLECPTLRLFSTDIS</sequence>
<accession>A0ABQ4Z7C4</accession>
<reference evidence="1" key="2">
    <citation type="submission" date="2022-01" db="EMBL/GenBank/DDBJ databases">
        <authorList>
            <person name="Yamashiro T."/>
            <person name="Shiraishi A."/>
            <person name="Satake H."/>
            <person name="Nakayama K."/>
        </authorList>
    </citation>
    <scope>NUCLEOTIDE SEQUENCE</scope>
</reference>
<reference evidence="1" key="1">
    <citation type="journal article" date="2022" name="Int. J. Mol. Sci.">
        <title>Draft Genome of Tanacetum Coccineum: Genomic Comparison of Closely Related Tanacetum-Family Plants.</title>
        <authorList>
            <person name="Yamashiro T."/>
            <person name="Shiraishi A."/>
            <person name="Nakayama K."/>
            <person name="Satake H."/>
        </authorList>
    </citation>
    <scope>NUCLEOTIDE SEQUENCE</scope>
</reference>
<protein>
    <submittedName>
        <fullName evidence="1">Uncharacterized protein</fullName>
    </submittedName>
</protein>